<name>A0A9P4VSH7_9PEZI</name>
<proteinExistence type="predicted"/>
<comment type="caution">
    <text evidence="1">The sequence shown here is derived from an EMBL/GenBank/DDBJ whole genome shotgun (WGS) entry which is preliminary data.</text>
</comment>
<accession>A0A9P4VSH7</accession>
<dbReference type="Pfam" id="PF04681">
    <property type="entry name" value="Bys1"/>
    <property type="match status" value="1"/>
</dbReference>
<keyword evidence="2" id="KW-1185">Reference proteome</keyword>
<gene>
    <name evidence="1" type="ORF">M501DRAFT_1013421</name>
</gene>
<evidence type="ECO:0008006" key="3">
    <source>
        <dbReference type="Google" id="ProtNLM"/>
    </source>
</evidence>
<organism evidence="1 2">
    <name type="scientific">Patellaria atrata CBS 101060</name>
    <dbReference type="NCBI Taxonomy" id="1346257"/>
    <lineage>
        <taxon>Eukaryota</taxon>
        <taxon>Fungi</taxon>
        <taxon>Dikarya</taxon>
        <taxon>Ascomycota</taxon>
        <taxon>Pezizomycotina</taxon>
        <taxon>Dothideomycetes</taxon>
        <taxon>Dothideomycetes incertae sedis</taxon>
        <taxon>Patellariales</taxon>
        <taxon>Patellariaceae</taxon>
        <taxon>Patellaria</taxon>
    </lineage>
</organism>
<dbReference type="PANTHER" id="PTHR36195:SF4">
    <property type="entry name" value="DOMAIN PROTEIN, PUTATIVE (AFU_ORTHOLOGUE AFUA_5G01990)-RELATED"/>
    <property type="match status" value="1"/>
</dbReference>
<dbReference type="OrthoDB" id="3682664at2759"/>
<sequence length="141" mass="14717">MAAPIVNAVGNAVVTNRCPATAYVWSVGSSVSAQHALKTGQSYSEALHWDPKSGGITLKITTSADGLYNGSPQTNFGYTLDGNNVWYDLNDVFGDPFSGKKLVVTPSDGSCGKIVWEQGVRPAGSHTYVCGSAASLTLTLC</sequence>
<evidence type="ECO:0000313" key="2">
    <source>
        <dbReference type="Proteomes" id="UP000799429"/>
    </source>
</evidence>
<dbReference type="EMBL" id="MU006090">
    <property type="protein sequence ID" value="KAF2842053.1"/>
    <property type="molecule type" value="Genomic_DNA"/>
</dbReference>
<evidence type="ECO:0000313" key="1">
    <source>
        <dbReference type="EMBL" id="KAF2842053.1"/>
    </source>
</evidence>
<dbReference type="PANTHER" id="PTHR36195">
    <property type="entry name" value="DOMAIN PROTEIN, PUTATIVE (AFU_ORTHOLOGUE AFUA_5G01990)-RELATED-RELATED"/>
    <property type="match status" value="1"/>
</dbReference>
<dbReference type="InterPro" id="IPR006771">
    <property type="entry name" value="CetA-like"/>
</dbReference>
<dbReference type="Proteomes" id="UP000799429">
    <property type="component" value="Unassembled WGS sequence"/>
</dbReference>
<protein>
    <recommendedName>
        <fullName evidence="3">Bys1 family protein</fullName>
    </recommendedName>
</protein>
<dbReference type="AlphaFoldDB" id="A0A9P4VSH7"/>
<reference evidence="1" key="1">
    <citation type="journal article" date="2020" name="Stud. Mycol.">
        <title>101 Dothideomycetes genomes: a test case for predicting lifestyles and emergence of pathogens.</title>
        <authorList>
            <person name="Haridas S."/>
            <person name="Albert R."/>
            <person name="Binder M."/>
            <person name="Bloem J."/>
            <person name="Labutti K."/>
            <person name="Salamov A."/>
            <person name="Andreopoulos B."/>
            <person name="Baker S."/>
            <person name="Barry K."/>
            <person name="Bills G."/>
            <person name="Bluhm B."/>
            <person name="Cannon C."/>
            <person name="Castanera R."/>
            <person name="Culley D."/>
            <person name="Daum C."/>
            <person name="Ezra D."/>
            <person name="Gonzalez J."/>
            <person name="Henrissat B."/>
            <person name="Kuo A."/>
            <person name="Liang C."/>
            <person name="Lipzen A."/>
            <person name="Lutzoni F."/>
            <person name="Magnuson J."/>
            <person name="Mondo S."/>
            <person name="Nolan M."/>
            <person name="Ohm R."/>
            <person name="Pangilinan J."/>
            <person name="Park H.-J."/>
            <person name="Ramirez L."/>
            <person name="Alfaro M."/>
            <person name="Sun H."/>
            <person name="Tritt A."/>
            <person name="Yoshinaga Y."/>
            <person name="Zwiers L.-H."/>
            <person name="Turgeon B."/>
            <person name="Goodwin S."/>
            <person name="Spatafora J."/>
            <person name="Crous P."/>
            <person name="Grigoriev I."/>
        </authorList>
    </citation>
    <scope>NUCLEOTIDE SEQUENCE</scope>
    <source>
        <strain evidence="1">CBS 101060</strain>
    </source>
</reference>